<protein>
    <submittedName>
        <fullName evidence="1">Uncharacterized protein</fullName>
    </submittedName>
</protein>
<accession>X0ZI34</accession>
<evidence type="ECO:0000313" key="1">
    <source>
        <dbReference type="EMBL" id="GAG60013.1"/>
    </source>
</evidence>
<proteinExistence type="predicted"/>
<sequence length="234" mass="25014">METGDDVGVIRASAGHGIVSGDTKKVVTAARKVMRQLETLEADINAYPTGPLSQLLSKNPYDGRAAKIQQEITALVPQLARGVFGEVGVLTDQDIERYKKTIPNFSTATGAKKVLMMGLSKIVNEAIVDQLSTAAMMGEDVSGTASFVENILKDMDVANSSAGSIIVEDSTTGERKTFTPEQFQSYGGIEGFGDNFKLLSNLEQQKPFDLGIDPVKEGLRAGLGAMNPVYKLLP</sequence>
<comment type="caution">
    <text evidence="1">The sequence shown here is derived from an EMBL/GenBank/DDBJ whole genome shotgun (WGS) entry which is preliminary data.</text>
</comment>
<reference evidence="1" key="1">
    <citation type="journal article" date="2014" name="Front. Microbiol.">
        <title>High frequency of phylogenetically diverse reductive dehalogenase-homologous genes in deep subseafloor sedimentary metagenomes.</title>
        <authorList>
            <person name="Kawai M."/>
            <person name="Futagami T."/>
            <person name="Toyoda A."/>
            <person name="Takaki Y."/>
            <person name="Nishi S."/>
            <person name="Hori S."/>
            <person name="Arai W."/>
            <person name="Tsubouchi T."/>
            <person name="Morono Y."/>
            <person name="Uchiyama I."/>
            <person name="Ito T."/>
            <person name="Fujiyama A."/>
            <person name="Inagaki F."/>
            <person name="Takami H."/>
        </authorList>
    </citation>
    <scope>NUCLEOTIDE SEQUENCE</scope>
    <source>
        <strain evidence="1">Expedition CK06-06</strain>
    </source>
</reference>
<dbReference type="AlphaFoldDB" id="X0ZI34"/>
<gene>
    <name evidence="1" type="ORF">S01H4_19932</name>
</gene>
<name>X0ZI34_9ZZZZ</name>
<dbReference type="EMBL" id="BART01008925">
    <property type="protein sequence ID" value="GAG60013.1"/>
    <property type="molecule type" value="Genomic_DNA"/>
</dbReference>
<organism evidence="1">
    <name type="scientific">marine sediment metagenome</name>
    <dbReference type="NCBI Taxonomy" id="412755"/>
    <lineage>
        <taxon>unclassified sequences</taxon>
        <taxon>metagenomes</taxon>
        <taxon>ecological metagenomes</taxon>
    </lineage>
</organism>